<proteinExistence type="predicted"/>
<evidence type="ECO:0000256" key="7">
    <source>
        <dbReference type="SAM" id="Phobius"/>
    </source>
</evidence>
<keyword evidence="5 7" id="KW-0472">Membrane</keyword>
<keyword evidence="10" id="KW-1185">Reference proteome</keyword>
<keyword evidence="3 7" id="KW-0812">Transmembrane</keyword>
<protein>
    <submittedName>
        <fullName evidence="9">Na/Pi cotransporter family protein</fullName>
    </submittedName>
</protein>
<dbReference type="GO" id="GO:0044341">
    <property type="term" value="P:sodium-dependent phosphate transport"/>
    <property type="evidence" value="ECO:0007669"/>
    <property type="project" value="InterPro"/>
</dbReference>
<dbReference type="InterPro" id="IPR026022">
    <property type="entry name" value="PhoU_dom"/>
</dbReference>
<evidence type="ECO:0000256" key="4">
    <source>
        <dbReference type="ARBA" id="ARBA00022989"/>
    </source>
</evidence>
<dbReference type="PANTHER" id="PTHR10010:SF46">
    <property type="entry name" value="SODIUM-DEPENDENT PHOSPHATE TRANSPORT PROTEIN 2B"/>
    <property type="match status" value="1"/>
</dbReference>
<feature type="domain" description="PhoU" evidence="8">
    <location>
        <begin position="345"/>
        <end position="425"/>
    </location>
</feature>
<name>A0A838XQJ4_9HYPH</name>
<feature type="transmembrane region" description="Helical" evidence="7">
    <location>
        <begin position="68"/>
        <end position="90"/>
    </location>
</feature>
<feature type="transmembrane region" description="Helical" evidence="7">
    <location>
        <begin position="211"/>
        <end position="230"/>
    </location>
</feature>
<evidence type="ECO:0000256" key="1">
    <source>
        <dbReference type="ARBA" id="ARBA00004651"/>
    </source>
</evidence>
<evidence type="ECO:0000313" key="9">
    <source>
        <dbReference type="EMBL" id="MBA4612512.1"/>
    </source>
</evidence>
<keyword evidence="6" id="KW-0175">Coiled coil</keyword>
<feature type="domain" description="PhoU" evidence="8">
    <location>
        <begin position="451"/>
        <end position="533"/>
    </location>
</feature>
<gene>
    <name evidence="9" type="ORF">H1W37_12665</name>
</gene>
<feature type="transmembrane region" description="Helical" evidence="7">
    <location>
        <begin position="175"/>
        <end position="199"/>
    </location>
</feature>
<keyword evidence="4 7" id="KW-1133">Transmembrane helix</keyword>
<dbReference type="NCBIfam" id="NF037997">
    <property type="entry name" value="Na_Pi_symport"/>
    <property type="match status" value="1"/>
</dbReference>
<evidence type="ECO:0000259" key="8">
    <source>
        <dbReference type="Pfam" id="PF01895"/>
    </source>
</evidence>
<feature type="coiled-coil region" evidence="6">
    <location>
        <begin position="373"/>
        <end position="400"/>
    </location>
</feature>
<dbReference type="SUPFAM" id="SSF109755">
    <property type="entry name" value="PhoU-like"/>
    <property type="match status" value="1"/>
</dbReference>
<dbReference type="GO" id="GO:0005436">
    <property type="term" value="F:sodium:phosphate symporter activity"/>
    <property type="evidence" value="ECO:0007669"/>
    <property type="project" value="InterPro"/>
</dbReference>
<dbReference type="PANTHER" id="PTHR10010">
    <property type="entry name" value="SOLUTE CARRIER FAMILY 34 SODIUM PHOSPHATE , MEMBER 2-RELATED"/>
    <property type="match status" value="1"/>
</dbReference>
<reference evidence="9 10" key="1">
    <citation type="submission" date="2020-07" db="EMBL/GenBank/DDBJ databases">
        <authorList>
            <person name="Li M."/>
        </authorList>
    </citation>
    <scope>NUCLEOTIDE SEQUENCE [LARGE SCALE GENOMIC DNA]</scope>
    <source>
        <strain evidence="9 10">DSM 23284</strain>
    </source>
</reference>
<organism evidence="9 10">
    <name type="scientific">Stappia taiwanensis</name>
    <dbReference type="NCBI Taxonomy" id="992267"/>
    <lineage>
        <taxon>Bacteria</taxon>
        <taxon>Pseudomonadati</taxon>
        <taxon>Pseudomonadota</taxon>
        <taxon>Alphaproteobacteria</taxon>
        <taxon>Hyphomicrobiales</taxon>
        <taxon>Stappiaceae</taxon>
        <taxon>Stappia</taxon>
    </lineage>
</organism>
<dbReference type="Proteomes" id="UP000559404">
    <property type="component" value="Unassembled WGS sequence"/>
</dbReference>
<feature type="transmembrane region" description="Helical" evidence="7">
    <location>
        <begin position="136"/>
        <end position="155"/>
    </location>
</feature>
<dbReference type="GO" id="GO:0005886">
    <property type="term" value="C:plasma membrane"/>
    <property type="evidence" value="ECO:0007669"/>
    <property type="project" value="UniProtKB-SubCell"/>
</dbReference>
<dbReference type="RefSeq" id="WP_181760711.1">
    <property type="nucleotide sequence ID" value="NZ_BMCR01000010.1"/>
</dbReference>
<sequence length="553" mass="58853">MTVSLMLLHLAGAVTLLLFAVRMVRTGVERAHGAGLRRAIGRARTGAVKAAASGTIAAVVLQSSTAVAVLGAGFAASGLLGLPVGLSLMLGADLGSALVVRILAYDISWLMPICLVVGGALFLNGRSREQRQSGRILVGIALILLSLRLMGEATAPLREGAFFALVVDYLSGDFLTAFLLGALFTWAVHSSVGAILLFMTLAAQNVLPADLGIALALGANFGGGLIALGLTRGGSVEARRIVTGNMVFRGGGSLAALFLLVTVAPPLDLLGASPAAQIVNAHLLFNASLLLIGLPLCLPMARVIEGVIGLAAEKEELPETRISALDRSALKVPHLAIAGATRELLGMGETVQRMLAPVMELYESGSAPLIARTRALDDELDRAQAEIKAYLTELARSRLEPADAQRCFELTGHAISLEHVGDIIVKDLLALAEKRRDRRLAFSEDGWRELTDLHQRVLSNLKLALNLLVSGDRETARQLVEEKDRLRQLERDSSARHLKRLREGSINAIETSEIHLETIRHYKQINSLIATIAYPILSQSGDLLESRLAVAEG</sequence>
<dbReference type="AlphaFoldDB" id="A0A838XQJ4"/>
<evidence type="ECO:0000256" key="5">
    <source>
        <dbReference type="ARBA" id="ARBA00023136"/>
    </source>
</evidence>
<evidence type="ECO:0000313" key="10">
    <source>
        <dbReference type="Proteomes" id="UP000559404"/>
    </source>
</evidence>
<feature type="transmembrane region" description="Helical" evidence="7">
    <location>
        <begin position="102"/>
        <end position="124"/>
    </location>
</feature>
<evidence type="ECO:0000256" key="6">
    <source>
        <dbReference type="SAM" id="Coils"/>
    </source>
</evidence>
<dbReference type="Pfam" id="PF01895">
    <property type="entry name" value="PhoU"/>
    <property type="match status" value="2"/>
</dbReference>
<feature type="transmembrane region" description="Helical" evidence="7">
    <location>
        <begin position="250"/>
        <end position="271"/>
    </location>
</feature>
<accession>A0A838XQJ4</accession>
<evidence type="ECO:0000256" key="2">
    <source>
        <dbReference type="ARBA" id="ARBA00022475"/>
    </source>
</evidence>
<keyword evidence="2" id="KW-1003">Cell membrane</keyword>
<feature type="transmembrane region" description="Helical" evidence="7">
    <location>
        <begin position="283"/>
        <end position="301"/>
    </location>
</feature>
<comment type="caution">
    <text evidence="9">The sequence shown here is derived from an EMBL/GenBank/DDBJ whole genome shotgun (WGS) entry which is preliminary data.</text>
</comment>
<comment type="subcellular location">
    <subcellularLocation>
        <location evidence="1">Cell membrane</location>
        <topology evidence="1">Multi-pass membrane protein</topology>
    </subcellularLocation>
</comment>
<dbReference type="Pfam" id="PF02690">
    <property type="entry name" value="Na_Pi_cotrans"/>
    <property type="match status" value="1"/>
</dbReference>
<dbReference type="InterPro" id="IPR003841">
    <property type="entry name" value="Na/Pi_transpt"/>
</dbReference>
<evidence type="ECO:0000256" key="3">
    <source>
        <dbReference type="ARBA" id="ARBA00022692"/>
    </source>
</evidence>
<dbReference type="EMBL" id="JACEON010000011">
    <property type="protein sequence ID" value="MBA4612512.1"/>
    <property type="molecule type" value="Genomic_DNA"/>
</dbReference>
<dbReference type="Gene3D" id="1.20.58.220">
    <property type="entry name" value="Phosphate transport system protein phou homolog 2, domain 2"/>
    <property type="match status" value="1"/>
</dbReference>
<reference evidence="9 10" key="2">
    <citation type="submission" date="2020-08" db="EMBL/GenBank/DDBJ databases">
        <title>Stappia taiwanensis sp. nov., isolated from a coastal thermal spring.</title>
        <authorList>
            <person name="Kampfer P."/>
        </authorList>
    </citation>
    <scope>NUCLEOTIDE SEQUENCE [LARGE SCALE GENOMIC DNA]</scope>
    <source>
        <strain evidence="9 10">DSM 23284</strain>
    </source>
</reference>
<dbReference type="InterPro" id="IPR038078">
    <property type="entry name" value="PhoU-like_sf"/>
</dbReference>